<reference evidence="2 3" key="1">
    <citation type="journal article" date="2019" name="Environ. Microbiol.">
        <title>Species interactions and distinct microbial communities in high Arctic permafrost affected cryosols are associated with the CH4 and CO2 gas fluxes.</title>
        <authorList>
            <person name="Altshuler I."/>
            <person name="Hamel J."/>
            <person name="Turney S."/>
            <person name="Magnuson E."/>
            <person name="Levesque R."/>
            <person name="Greer C."/>
            <person name="Whyte L.G."/>
        </authorList>
    </citation>
    <scope>NUCLEOTIDE SEQUENCE [LARGE SCALE GENOMIC DNA]</scope>
    <source>
        <strain evidence="2 3">S13Y</strain>
    </source>
</reference>
<dbReference type="PANTHER" id="PTHR39639:SF1">
    <property type="entry name" value="DUF262 DOMAIN-CONTAINING PROTEIN"/>
    <property type="match status" value="1"/>
</dbReference>
<feature type="domain" description="GmrSD restriction endonucleases N-terminal" evidence="1">
    <location>
        <begin position="24"/>
        <end position="172"/>
    </location>
</feature>
<name>A0A502BVE9_9GAMM</name>
<proteinExistence type="predicted"/>
<comment type="caution">
    <text evidence="2">The sequence shown here is derived from an EMBL/GenBank/DDBJ whole genome shotgun (WGS) entry which is preliminary data.</text>
</comment>
<dbReference type="EMBL" id="RCZO01000013">
    <property type="protein sequence ID" value="TPG04442.1"/>
    <property type="molecule type" value="Genomic_DNA"/>
</dbReference>
<accession>A0A502BVE9</accession>
<organism evidence="2 3">
    <name type="scientific">Rhodanobacter glycinis</name>
    <dbReference type="NCBI Taxonomy" id="582702"/>
    <lineage>
        <taxon>Bacteria</taxon>
        <taxon>Pseudomonadati</taxon>
        <taxon>Pseudomonadota</taxon>
        <taxon>Gammaproteobacteria</taxon>
        <taxon>Lysobacterales</taxon>
        <taxon>Rhodanobacteraceae</taxon>
        <taxon>Rhodanobacter</taxon>
    </lineage>
</organism>
<evidence type="ECO:0000313" key="2">
    <source>
        <dbReference type="EMBL" id="TPG04442.1"/>
    </source>
</evidence>
<dbReference type="Proteomes" id="UP000319486">
    <property type="component" value="Unassembled WGS sequence"/>
</dbReference>
<protein>
    <submittedName>
        <fullName evidence="2">DUF262 domain-containing protein</fullName>
    </submittedName>
</protein>
<sequence>MTAVTKTVFKVGDFVSWAQTGQLDLHPRFQRRPVWKSGAKSYLIDTIVRKLPIPIVFLRDRISIGSITTQREVIDGQQRLRTILSFINPILVSDYDQDTDFFNVSKTHNSEIAGKSFSQLPVSVQQAIVGYEVPVHIFSSDTEDRDVLQIFARLNATGMKLNAQELRNAGYFGIFKSFSYKIAYENLNRWQNWGVFNLASISRMLEVEEVSDLIISMHEGVHAKNQAILDRYYDKYDLRYKERPEVSRRFEAVMSAIDNSLGKKLSTIEFSRQSLFNSLFVAVYHMLYEVGSGLDEVKKPKKLPVKFASVISRLSDEIKSDKISEDLRKSLRGATAHYGTRLERVNFILEAFGNAIKEG</sequence>
<keyword evidence="3" id="KW-1185">Reference proteome</keyword>
<dbReference type="AlphaFoldDB" id="A0A502BVE9"/>
<dbReference type="RefSeq" id="WP_140655486.1">
    <property type="nucleotide sequence ID" value="NZ_RCZO01000013.1"/>
</dbReference>
<dbReference type="InterPro" id="IPR004919">
    <property type="entry name" value="GmrSD_N"/>
</dbReference>
<evidence type="ECO:0000313" key="3">
    <source>
        <dbReference type="Proteomes" id="UP000319486"/>
    </source>
</evidence>
<dbReference type="PANTHER" id="PTHR39639">
    <property type="entry name" value="CHROMOSOME 16, WHOLE GENOME SHOTGUN SEQUENCE"/>
    <property type="match status" value="1"/>
</dbReference>
<evidence type="ECO:0000259" key="1">
    <source>
        <dbReference type="Pfam" id="PF03235"/>
    </source>
</evidence>
<gene>
    <name evidence="2" type="ORF">EAH88_17485</name>
</gene>
<dbReference type="Pfam" id="PF03235">
    <property type="entry name" value="GmrSD_N"/>
    <property type="match status" value="1"/>
</dbReference>